<gene>
    <name evidence="8" type="ORF">PEGY_LOCUS7079</name>
</gene>
<keyword evidence="3" id="KW-0805">Transcription regulation</keyword>
<dbReference type="OrthoDB" id="5394557at2759"/>
<dbReference type="Proteomes" id="UP001154252">
    <property type="component" value="Unassembled WGS sequence"/>
</dbReference>
<dbReference type="InterPro" id="IPR050987">
    <property type="entry name" value="AtrR-like"/>
</dbReference>
<evidence type="ECO:0000256" key="1">
    <source>
        <dbReference type="ARBA" id="ARBA00004123"/>
    </source>
</evidence>
<reference evidence="8" key="1">
    <citation type="submission" date="2021-07" db="EMBL/GenBank/DDBJ databases">
        <authorList>
            <person name="Branca A.L. A."/>
        </authorList>
    </citation>
    <scope>NUCLEOTIDE SEQUENCE</scope>
</reference>
<comment type="caution">
    <text evidence="8">The sequence shown here is derived from an EMBL/GenBank/DDBJ whole genome shotgun (WGS) entry which is preliminary data.</text>
</comment>
<accession>A0A9W4KK45</accession>
<evidence type="ECO:0000313" key="8">
    <source>
        <dbReference type="EMBL" id="CAG8903100.1"/>
    </source>
</evidence>
<dbReference type="PROSITE" id="PS50048">
    <property type="entry name" value="ZN2_CY6_FUNGAL_2"/>
    <property type="match status" value="1"/>
</dbReference>
<keyword evidence="2" id="KW-0479">Metal-binding</keyword>
<evidence type="ECO:0000256" key="3">
    <source>
        <dbReference type="ARBA" id="ARBA00023015"/>
    </source>
</evidence>
<dbReference type="SMART" id="SM00066">
    <property type="entry name" value="GAL4"/>
    <property type="match status" value="1"/>
</dbReference>
<dbReference type="EMBL" id="CAJVRC010000880">
    <property type="protein sequence ID" value="CAG8903100.1"/>
    <property type="molecule type" value="Genomic_DNA"/>
</dbReference>
<evidence type="ECO:0000313" key="9">
    <source>
        <dbReference type="Proteomes" id="UP001154252"/>
    </source>
</evidence>
<feature type="domain" description="Zn(2)-C6 fungal-type" evidence="7">
    <location>
        <begin position="48"/>
        <end position="82"/>
    </location>
</feature>
<dbReference type="PANTHER" id="PTHR46910:SF3">
    <property type="entry name" value="HALOTOLERANCE PROTEIN 9-RELATED"/>
    <property type="match status" value="1"/>
</dbReference>
<dbReference type="GO" id="GO:0003677">
    <property type="term" value="F:DNA binding"/>
    <property type="evidence" value="ECO:0007669"/>
    <property type="project" value="UniProtKB-KW"/>
</dbReference>
<dbReference type="GO" id="GO:0005634">
    <property type="term" value="C:nucleus"/>
    <property type="evidence" value="ECO:0007669"/>
    <property type="project" value="UniProtKB-SubCell"/>
</dbReference>
<dbReference type="GO" id="GO:0008270">
    <property type="term" value="F:zinc ion binding"/>
    <property type="evidence" value="ECO:0007669"/>
    <property type="project" value="InterPro"/>
</dbReference>
<name>A0A9W4KK45_9EURO</name>
<dbReference type="Gene3D" id="4.10.240.10">
    <property type="entry name" value="Zn(2)-C6 fungal-type DNA-binding domain"/>
    <property type="match status" value="1"/>
</dbReference>
<organism evidence="8 9">
    <name type="scientific">Penicillium egyptiacum</name>
    <dbReference type="NCBI Taxonomy" id="1303716"/>
    <lineage>
        <taxon>Eukaryota</taxon>
        <taxon>Fungi</taxon>
        <taxon>Dikarya</taxon>
        <taxon>Ascomycota</taxon>
        <taxon>Pezizomycotina</taxon>
        <taxon>Eurotiomycetes</taxon>
        <taxon>Eurotiomycetidae</taxon>
        <taxon>Eurotiales</taxon>
        <taxon>Aspergillaceae</taxon>
        <taxon>Penicillium</taxon>
    </lineage>
</organism>
<dbReference type="CDD" id="cd00067">
    <property type="entry name" value="GAL4"/>
    <property type="match status" value="1"/>
</dbReference>
<protein>
    <recommendedName>
        <fullName evidence="7">Zn(2)-C6 fungal-type domain-containing protein</fullName>
    </recommendedName>
</protein>
<evidence type="ECO:0000256" key="6">
    <source>
        <dbReference type="ARBA" id="ARBA00023242"/>
    </source>
</evidence>
<keyword evidence="6" id="KW-0539">Nucleus</keyword>
<dbReference type="GO" id="GO:0000981">
    <property type="term" value="F:DNA-binding transcription factor activity, RNA polymerase II-specific"/>
    <property type="evidence" value="ECO:0007669"/>
    <property type="project" value="InterPro"/>
</dbReference>
<keyword evidence="5" id="KW-0804">Transcription</keyword>
<evidence type="ECO:0000256" key="5">
    <source>
        <dbReference type="ARBA" id="ARBA00023163"/>
    </source>
</evidence>
<keyword evidence="4" id="KW-0238">DNA-binding</keyword>
<evidence type="ECO:0000256" key="2">
    <source>
        <dbReference type="ARBA" id="ARBA00022723"/>
    </source>
</evidence>
<comment type="subcellular location">
    <subcellularLocation>
        <location evidence="1">Nucleus</location>
    </subcellularLocation>
</comment>
<dbReference type="PROSITE" id="PS00463">
    <property type="entry name" value="ZN2_CY6_FUNGAL_1"/>
    <property type="match status" value="1"/>
</dbReference>
<dbReference type="InterPro" id="IPR001138">
    <property type="entry name" value="Zn2Cys6_DnaBD"/>
</dbReference>
<keyword evidence="9" id="KW-1185">Reference proteome</keyword>
<proteinExistence type="predicted"/>
<evidence type="ECO:0000259" key="7">
    <source>
        <dbReference type="PROSITE" id="PS50048"/>
    </source>
</evidence>
<dbReference type="InterPro" id="IPR036864">
    <property type="entry name" value="Zn2-C6_fun-type_DNA-bd_sf"/>
</dbReference>
<dbReference type="Pfam" id="PF00172">
    <property type="entry name" value="Zn_clus"/>
    <property type="match status" value="1"/>
</dbReference>
<dbReference type="AlphaFoldDB" id="A0A9W4KK45"/>
<dbReference type="SUPFAM" id="SSF57701">
    <property type="entry name" value="Zn2/Cys6 DNA-binding domain"/>
    <property type="match status" value="1"/>
</dbReference>
<dbReference type="PANTHER" id="PTHR46910">
    <property type="entry name" value="TRANSCRIPTION FACTOR PDR1"/>
    <property type="match status" value="1"/>
</dbReference>
<sequence length="461" mass="50160">MDHTYDLAGLEARHNSTISMARSMRVGKQERLERDEKPRKQRKRALVACNRCRKRKIKCNGDLNTGLACSSCRSVGATECQYIRVNSLAPEDAAREAARLYATKGQGRSILMGSPQMRAPYQREEYELDIQSNFSRQPVGMDHSYDDQSANYHGQTSPGYMLSSTGGMLDYGTAWANRAWDLNGRPEFFEEQSSNMNQAAYGFVLPGQGMSTEMPQSTGAMTTSYADVDRTLPTPPTCRSQQSNISLSTLPDGLSGMTLATDPKGWNARYATSQDGRTVPMTVPSNGLYNISPSARVKSTDSEGGTPDLVFGYIPMSTAEDPSPLPPASSSMATSAANPPYPALDTIENTLGEYNTSDARLGRTFQRESGAGQRLLALTSDCAPDVYGYAGSERRKSRGVVDDVRCSAPTLVNGLPYTRVRHTDSAVGLPYGFLPDGLSDYGRPVDMHRSPVSPLGHQGAY</sequence>
<evidence type="ECO:0000256" key="4">
    <source>
        <dbReference type="ARBA" id="ARBA00023125"/>
    </source>
</evidence>